<sequence>MATTSLKLPDSLKERIAKLAEAAGKTPHAYMVDAIEQEASRSEKYQAFLAEAEASWQAYQATGLAYDADEVNAYFRAKLQGVELPKPALKKYK</sequence>
<dbReference type="InterPro" id="IPR010985">
    <property type="entry name" value="Ribbon_hlx_hlx"/>
</dbReference>
<protein>
    <recommendedName>
        <fullName evidence="3">Ribbon-helix-helix protein, CopG family</fullName>
    </recommendedName>
</protein>
<dbReference type="EMBL" id="JAVCAP010000002">
    <property type="protein sequence ID" value="MDP8566713.1"/>
    <property type="molecule type" value="Genomic_DNA"/>
</dbReference>
<evidence type="ECO:0000313" key="1">
    <source>
        <dbReference type="EMBL" id="MDP8566713.1"/>
    </source>
</evidence>
<dbReference type="InterPro" id="IPR013321">
    <property type="entry name" value="Arc_rbn_hlx_hlx"/>
</dbReference>
<organism evidence="1 2">
    <name type="scientific">Methylophilus aquaticus</name>
    <dbReference type="NCBI Taxonomy" id="1971610"/>
    <lineage>
        <taxon>Bacteria</taxon>
        <taxon>Pseudomonadati</taxon>
        <taxon>Pseudomonadota</taxon>
        <taxon>Betaproteobacteria</taxon>
        <taxon>Nitrosomonadales</taxon>
        <taxon>Methylophilaceae</taxon>
        <taxon>Methylophilus</taxon>
    </lineage>
</organism>
<evidence type="ECO:0000313" key="2">
    <source>
        <dbReference type="Proteomes" id="UP001225906"/>
    </source>
</evidence>
<proteinExistence type="predicted"/>
<keyword evidence="2" id="KW-1185">Reference proteome</keyword>
<name>A0ABT9JQ87_9PROT</name>
<dbReference type="SUPFAM" id="SSF47598">
    <property type="entry name" value="Ribbon-helix-helix"/>
    <property type="match status" value="1"/>
</dbReference>
<gene>
    <name evidence="1" type="ORF">Q9291_02510</name>
</gene>
<comment type="caution">
    <text evidence="1">The sequence shown here is derived from an EMBL/GenBank/DDBJ whole genome shotgun (WGS) entry which is preliminary data.</text>
</comment>
<reference evidence="2" key="1">
    <citation type="journal article" date="2019" name="Int. J. Syst. Evol. Microbiol.">
        <title>The Global Catalogue of Microorganisms (GCM) 10K type strain sequencing project: providing services to taxonomists for standard genome sequencing and annotation.</title>
        <authorList>
            <consortium name="The Broad Institute Genomics Platform"/>
            <consortium name="The Broad Institute Genome Sequencing Center for Infectious Disease"/>
            <person name="Wu L."/>
            <person name="Ma J."/>
        </authorList>
    </citation>
    <scope>NUCLEOTIDE SEQUENCE [LARGE SCALE GENOMIC DNA]</scope>
    <source>
        <strain evidence="2">VKM B-3159</strain>
    </source>
</reference>
<evidence type="ECO:0008006" key="3">
    <source>
        <dbReference type="Google" id="ProtNLM"/>
    </source>
</evidence>
<dbReference type="Gene3D" id="1.10.1220.10">
    <property type="entry name" value="Met repressor-like"/>
    <property type="match status" value="1"/>
</dbReference>
<dbReference type="Proteomes" id="UP001225906">
    <property type="component" value="Unassembled WGS sequence"/>
</dbReference>
<accession>A0ABT9JQ87</accession>